<reference evidence="1 2" key="1">
    <citation type="submission" date="2020-08" db="EMBL/GenBank/DDBJ databases">
        <authorList>
            <person name="Koutsovoulos G."/>
            <person name="Danchin GJ E."/>
        </authorList>
    </citation>
    <scope>NUCLEOTIDE SEQUENCE [LARGE SCALE GENOMIC DNA]</scope>
</reference>
<organism evidence="1 2">
    <name type="scientific">Meloidogyne enterolobii</name>
    <name type="common">Root-knot nematode worm</name>
    <name type="synonym">Meloidogyne mayaguensis</name>
    <dbReference type="NCBI Taxonomy" id="390850"/>
    <lineage>
        <taxon>Eukaryota</taxon>
        <taxon>Metazoa</taxon>
        <taxon>Ecdysozoa</taxon>
        <taxon>Nematoda</taxon>
        <taxon>Chromadorea</taxon>
        <taxon>Rhabditida</taxon>
        <taxon>Tylenchina</taxon>
        <taxon>Tylenchomorpha</taxon>
        <taxon>Tylenchoidea</taxon>
        <taxon>Meloidogynidae</taxon>
        <taxon>Meloidogyninae</taxon>
        <taxon>Meloidogyne</taxon>
    </lineage>
</organism>
<gene>
    <name evidence="1" type="ORF">MENT_LOCUS29451</name>
</gene>
<evidence type="ECO:0000313" key="1">
    <source>
        <dbReference type="EMBL" id="CAD2177572.1"/>
    </source>
</evidence>
<protein>
    <submittedName>
        <fullName evidence="1">Uncharacterized protein</fullName>
    </submittedName>
</protein>
<dbReference type="AlphaFoldDB" id="A0A6V7VS45"/>
<dbReference type="Proteomes" id="UP000580250">
    <property type="component" value="Unassembled WGS sequence"/>
</dbReference>
<accession>A0A6V7VS45</accession>
<dbReference type="EMBL" id="CAJEWN010000300">
    <property type="protein sequence ID" value="CAD2177572.1"/>
    <property type="molecule type" value="Genomic_DNA"/>
</dbReference>
<name>A0A6V7VS45_MELEN</name>
<comment type="caution">
    <text evidence="1">The sequence shown here is derived from an EMBL/GenBank/DDBJ whole genome shotgun (WGS) entry which is preliminary data.</text>
</comment>
<proteinExistence type="predicted"/>
<evidence type="ECO:0000313" key="2">
    <source>
        <dbReference type="Proteomes" id="UP000580250"/>
    </source>
</evidence>
<sequence>MVFGSLRFFILQEMLPEYFGKLAFCLNNDDWLVLFEVPYMKYRKRFYRGLILEGQKHSSSNIRPI</sequence>